<keyword evidence="5" id="KW-0029">Amino-acid transport</keyword>
<gene>
    <name evidence="8" type="ORF">NMN56_017020</name>
</gene>
<dbReference type="PANTHER" id="PTHR43820:SF4">
    <property type="entry name" value="HIGH-AFFINITY BRANCHED-CHAIN AMINO ACID TRANSPORT ATP-BINDING PROTEIN LIVF"/>
    <property type="match status" value="1"/>
</dbReference>
<comment type="similarity">
    <text evidence="1">Belongs to the ABC transporter superfamily.</text>
</comment>
<evidence type="ECO:0000256" key="3">
    <source>
        <dbReference type="ARBA" id="ARBA00022741"/>
    </source>
</evidence>
<keyword evidence="3" id="KW-0547">Nucleotide-binding</keyword>
<sequence length="239" mass="24136">MLALSGLTAGYHGGTALHGLDLDVPAGTVHAVVGHNGAGKSTLVHAVAGLVVPASGTVRVAGTDVTGRAAHRIARAGVGLVPQGRRVFAGLTVAEHLKVSHRPHRSPGAGSSAWTPDRVLGLLPGLAARTAHRGGQLSGGEQQMLALARALLGSPRVLLLDEPTEGLAPLVVQQIRELIATLAAEGIAVLLVSPSPALATDCADAVTVLTSGRVTAHMTGNTARAHPEKLREALSLATP</sequence>
<evidence type="ECO:0000313" key="9">
    <source>
        <dbReference type="Proteomes" id="UP001214441"/>
    </source>
</evidence>
<evidence type="ECO:0000259" key="7">
    <source>
        <dbReference type="PROSITE" id="PS50893"/>
    </source>
</evidence>
<protein>
    <submittedName>
        <fullName evidence="8">ABC transporter ATP-binding protein</fullName>
    </submittedName>
</protein>
<dbReference type="SMART" id="SM00382">
    <property type="entry name" value="AAA"/>
    <property type="match status" value="1"/>
</dbReference>
<feature type="region of interest" description="Disordered" evidence="6">
    <location>
        <begin position="220"/>
        <end position="239"/>
    </location>
</feature>
<dbReference type="PANTHER" id="PTHR43820">
    <property type="entry name" value="HIGH-AFFINITY BRANCHED-CHAIN AMINO ACID TRANSPORT ATP-BINDING PROTEIN LIVF"/>
    <property type="match status" value="1"/>
</dbReference>
<dbReference type="GO" id="GO:0005524">
    <property type="term" value="F:ATP binding"/>
    <property type="evidence" value="ECO:0007669"/>
    <property type="project" value="UniProtKB-KW"/>
</dbReference>
<dbReference type="EMBL" id="JANCPR020000015">
    <property type="protein sequence ID" value="MDJ1133636.1"/>
    <property type="molecule type" value="Genomic_DNA"/>
</dbReference>
<comment type="caution">
    <text evidence="8">The sequence shown here is derived from an EMBL/GenBank/DDBJ whole genome shotgun (WGS) entry which is preliminary data.</text>
</comment>
<proteinExistence type="inferred from homology"/>
<dbReference type="RefSeq" id="WP_274045359.1">
    <property type="nucleotide sequence ID" value="NZ_JANCPR020000015.1"/>
</dbReference>
<evidence type="ECO:0000256" key="5">
    <source>
        <dbReference type="ARBA" id="ARBA00022970"/>
    </source>
</evidence>
<keyword evidence="9" id="KW-1185">Reference proteome</keyword>
<organism evidence="8 9">
    <name type="scientific">Streptomyces iconiensis</name>
    <dbReference type="NCBI Taxonomy" id="1384038"/>
    <lineage>
        <taxon>Bacteria</taxon>
        <taxon>Bacillati</taxon>
        <taxon>Actinomycetota</taxon>
        <taxon>Actinomycetes</taxon>
        <taxon>Kitasatosporales</taxon>
        <taxon>Streptomycetaceae</taxon>
        <taxon>Streptomyces</taxon>
    </lineage>
</organism>
<dbReference type="Proteomes" id="UP001214441">
    <property type="component" value="Unassembled WGS sequence"/>
</dbReference>
<dbReference type="InterPro" id="IPR027417">
    <property type="entry name" value="P-loop_NTPase"/>
</dbReference>
<dbReference type="CDD" id="cd03224">
    <property type="entry name" value="ABC_TM1139_LivF_branched"/>
    <property type="match status" value="1"/>
</dbReference>
<dbReference type="InterPro" id="IPR052156">
    <property type="entry name" value="BCAA_Transport_ATP-bd_LivF"/>
</dbReference>
<name>A0ABT6ZX41_9ACTN</name>
<dbReference type="InterPro" id="IPR003439">
    <property type="entry name" value="ABC_transporter-like_ATP-bd"/>
</dbReference>
<evidence type="ECO:0000313" key="8">
    <source>
        <dbReference type="EMBL" id="MDJ1133636.1"/>
    </source>
</evidence>
<feature type="domain" description="ABC transporter" evidence="7">
    <location>
        <begin position="2"/>
        <end position="236"/>
    </location>
</feature>
<evidence type="ECO:0000256" key="2">
    <source>
        <dbReference type="ARBA" id="ARBA00022448"/>
    </source>
</evidence>
<evidence type="ECO:0000256" key="1">
    <source>
        <dbReference type="ARBA" id="ARBA00005417"/>
    </source>
</evidence>
<evidence type="ECO:0000256" key="4">
    <source>
        <dbReference type="ARBA" id="ARBA00022840"/>
    </source>
</evidence>
<dbReference type="InterPro" id="IPR003593">
    <property type="entry name" value="AAA+_ATPase"/>
</dbReference>
<dbReference type="Gene3D" id="3.40.50.300">
    <property type="entry name" value="P-loop containing nucleotide triphosphate hydrolases"/>
    <property type="match status" value="1"/>
</dbReference>
<accession>A0ABT6ZX41</accession>
<keyword evidence="2" id="KW-0813">Transport</keyword>
<dbReference type="InterPro" id="IPR017871">
    <property type="entry name" value="ABC_transporter-like_CS"/>
</dbReference>
<reference evidence="8 9" key="1">
    <citation type="submission" date="2023-05" db="EMBL/GenBank/DDBJ databases">
        <title>Streptantibioticus silvisoli sp. nov., acidotolerant actinomycetes 1 from pine litter.</title>
        <authorList>
            <person name="Swiecimska M."/>
            <person name="Golinska P."/>
            <person name="Sangal V."/>
            <person name="Wachnowicz B."/>
            <person name="Goodfellow M."/>
        </authorList>
    </citation>
    <scope>NUCLEOTIDE SEQUENCE [LARGE SCALE GENOMIC DNA]</scope>
    <source>
        <strain evidence="8 9">DSM 42109</strain>
    </source>
</reference>
<dbReference type="PROSITE" id="PS00211">
    <property type="entry name" value="ABC_TRANSPORTER_1"/>
    <property type="match status" value="1"/>
</dbReference>
<dbReference type="PROSITE" id="PS50893">
    <property type="entry name" value="ABC_TRANSPORTER_2"/>
    <property type="match status" value="1"/>
</dbReference>
<keyword evidence="4 8" id="KW-0067">ATP-binding</keyword>
<dbReference type="Pfam" id="PF00005">
    <property type="entry name" value="ABC_tran"/>
    <property type="match status" value="1"/>
</dbReference>
<dbReference type="SUPFAM" id="SSF52540">
    <property type="entry name" value="P-loop containing nucleoside triphosphate hydrolases"/>
    <property type="match status" value="1"/>
</dbReference>
<evidence type="ECO:0000256" key="6">
    <source>
        <dbReference type="SAM" id="MobiDB-lite"/>
    </source>
</evidence>